<feature type="signal peptide" evidence="4">
    <location>
        <begin position="1"/>
        <end position="24"/>
    </location>
</feature>
<proteinExistence type="predicted"/>
<dbReference type="GO" id="GO:0055085">
    <property type="term" value="P:transmembrane transport"/>
    <property type="evidence" value="ECO:0007669"/>
    <property type="project" value="InterPro"/>
</dbReference>
<evidence type="ECO:0000256" key="4">
    <source>
        <dbReference type="SAM" id="SignalP"/>
    </source>
</evidence>
<dbReference type="EMBL" id="BNCJ01000002">
    <property type="protein sequence ID" value="GHF39659.1"/>
    <property type="molecule type" value="Genomic_DNA"/>
</dbReference>
<keyword evidence="3" id="KW-0574">Periplasm</keyword>
<keyword evidence="2 4" id="KW-0732">Signal</keyword>
<comment type="subcellular location">
    <subcellularLocation>
        <location evidence="1">Periplasm</location>
    </subcellularLocation>
</comment>
<dbReference type="PROSITE" id="PS51318">
    <property type="entry name" value="TAT"/>
    <property type="match status" value="1"/>
</dbReference>
<comment type="caution">
    <text evidence="5">The sequence shown here is derived from an EMBL/GenBank/DDBJ whole genome shotgun (WGS) entry which is preliminary data.</text>
</comment>
<accession>A0A8J3M4P5</accession>
<reference evidence="5" key="2">
    <citation type="submission" date="2020-09" db="EMBL/GenBank/DDBJ databases">
        <authorList>
            <person name="Sun Q."/>
            <person name="Kim S."/>
        </authorList>
    </citation>
    <scope>NUCLEOTIDE SEQUENCE</scope>
    <source>
        <strain evidence="5">KCTC 42650</strain>
    </source>
</reference>
<dbReference type="GO" id="GO:0042597">
    <property type="term" value="C:periplasmic space"/>
    <property type="evidence" value="ECO:0007669"/>
    <property type="project" value="UniProtKB-SubCell"/>
</dbReference>
<dbReference type="InterPro" id="IPR006311">
    <property type="entry name" value="TAT_signal"/>
</dbReference>
<feature type="chain" id="PRO_5035149143" evidence="4">
    <location>
        <begin position="25"/>
        <end position="349"/>
    </location>
</feature>
<dbReference type="Proteomes" id="UP000626220">
    <property type="component" value="Unassembled WGS sequence"/>
</dbReference>
<evidence type="ECO:0000256" key="3">
    <source>
        <dbReference type="ARBA" id="ARBA00022764"/>
    </source>
</evidence>
<keyword evidence="6" id="KW-1185">Reference proteome</keyword>
<evidence type="ECO:0000313" key="6">
    <source>
        <dbReference type="Proteomes" id="UP000626220"/>
    </source>
</evidence>
<evidence type="ECO:0000256" key="1">
    <source>
        <dbReference type="ARBA" id="ARBA00004418"/>
    </source>
</evidence>
<protein>
    <submittedName>
        <fullName evidence="5">Exported solute-binding protein</fullName>
    </submittedName>
</protein>
<dbReference type="InterPro" id="IPR018389">
    <property type="entry name" value="DctP_fam"/>
</dbReference>
<dbReference type="NCBIfam" id="NF037995">
    <property type="entry name" value="TRAP_S1"/>
    <property type="match status" value="1"/>
</dbReference>
<dbReference type="Pfam" id="PF03480">
    <property type="entry name" value="DctP"/>
    <property type="match status" value="1"/>
</dbReference>
<dbReference type="RefSeq" id="WP_189678848.1">
    <property type="nucleotide sequence ID" value="NZ_BNCJ01000002.1"/>
</dbReference>
<evidence type="ECO:0000256" key="2">
    <source>
        <dbReference type="ARBA" id="ARBA00022729"/>
    </source>
</evidence>
<gene>
    <name evidence="5" type="ORF">GCM10017056_08920</name>
</gene>
<name>A0A8J3M4P5_9RHOB</name>
<reference evidence="5" key="1">
    <citation type="journal article" date="2014" name="Int. J. Syst. Evol. Microbiol.">
        <title>Complete genome sequence of Corynebacterium casei LMG S-19264T (=DSM 44701T), isolated from a smear-ripened cheese.</title>
        <authorList>
            <consortium name="US DOE Joint Genome Institute (JGI-PGF)"/>
            <person name="Walter F."/>
            <person name="Albersmeier A."/>
            <person name="Kalinowski J."/>
            <person name="Ruckert C."/>
        </authorList>
    </citation>
    <scope>NUCLEOTIDE SEQUENCE</scope>
    <source>
        <strain evidence="5">KCTC 42650</strain>
    </source>
</reference>
<evidence type="ECO:0000313" key="5">
    <source>
        <dbReference type="EMBL" id="GHF39659.1"/>
    </source>
</evidence>
<sequence>MTKTITRRRILSGAPALAGGAILAAPATIAAASSVTTWRMQTHFPTGTWYYDAIFQDLARRITTATNGELVIETHAPGSIVSTGDSLMAAAQGALDAAFTFPAYWVGQIPAAGHLNGNLATFSNNTEMEYYMYEMGALDIIREAYAERGIYQVGPIAGGGVTLFGKRPVHKPEDFKGYKIRTTGTAARVLEKMGAAPVSVAGGELYQALQTGIVDAAHWGSVSGGMSMNFQEVTDYIIQPDLVSPTNLELFVNAGKWSQLGEDHKQVVADAVRATTGIYTARIMQADLNGVDTFVNKAGGEISMMEDSVLEQMRVKSLEVVDEISAQDPKYSGRLGALLHDFMRQTGKV</sequence>
<dbReference type="PANTHER" id="PTHR33376:SF5">
    <property type="entry name" value="EXTRACYTOPLASMIC SOLUTE RECEPTOR PROTEIN"/>
    <property type="match status" value="1"/>
</dbReference>
<organism evidence="5 6">
    <name type="scientific">Seohaeicola zhoushanensis</name>
    <dbReference type="NCBI Taxonomy" id="1569283"/>
    <lineage>
        <taxon>Bacteria</taxon>
        <taxon>Pseudomonadati</taxon>
        <taxon>Pseudomonadota</taxon>
        <taxon>Alphaproteobacteria</taxon>
        <taxon>Rhodobacterales</taxon>
        <taxon>Roseobacteraceae</taxon>
        <taxon>Seohaeicola</taxon>
    </lineage>
</organism>
<dbReference type="PANTHER" id="PTHR33376">
    <property type="match status" value="1"/>
</dbReference>
<dbReference type="Gene3D" id="3.40.190.170">
    <property type="entry name" value="Bacterial extracellular solute-binding protein, family 7"/>
    <property type="match status" value="1"/>
</dbReference>
<dbReference type="AlphaFoldDB" id="A0A8J3M4P5"/>
<dbReference type="InterPro" id="IPR038404">
    <property type="entry name" value="TRAP_DctP_sf"/>
</dbReference>